<keyword evidence="4" id="KW-0808">Transferase</keyword>
<keyword evidence="9" id="KW-0418">Kinase</keyword>
<dbReference type="EMBL" id="JBGMDY010000005">
    <property type="protein sequence ID" value="KAL2334524.1"/>
    <property type="molecule type" value="Genomic_DNA"/>
</dbReference>
<evidence type="ECO:0000256" key="15">
    <source>
        <dbReference type="ARBA" id="ARBA00047558"/>
    </source>
</evidence>
<evidence type="ECO:0000256" key="9">
    <source>
        <dbReference type="ARBA" id="ARBA00022777"/>
    </source>
</evidence>
<comment type="catalytic activity">
    <reaction evidence="16">
        <text>L-threonyl-[protein] + ATP = O-phospho-L-threonyl-[protein] + ADP + H(+)</text>
        <dbReference type="Rhea" id="RHEA:46608"/>
        <dbReference type="Rhea" id="RHEA-COMP:11060"/>
        <dbReference type="Rhea" id="RHEA-COMP:11605"/>
        <dbReference type="ChEBI" id="CHEBI:15378"/>
        <dbReference type="ChEBI" id="CHEBI:30013"/>
        <dbReference type="ChEBI" id="CHEBI:30616"/>
        <dbReference type="ChEBI" id="CHEBI:61977"/>
        <dbReference type="ChEBI" id="CHEBI:456216"/>
    </reaction>
</comment>
<dbReference type="InterPro" id="IPR000719">
    <property type="entry name" value="Prot_kinase_dom"/>
</dbReference>
<evidence type="ECO:0008006" key="25">
    <source>
        <dbReference type="Google" id="ProtNLM"/>
    </source>
</evidence>
<keyword evidence="12 19" id="KW-0472">Membrane</keyword>
<dbReference type="InterPro" id="IPR017441">
    <property type="entry name" value="Protein_kinase_ATP_BS"/>
</dbReference>
<protein>
    <recommendedName>
        <fullName evidence="25">Cysteine-rich receptor-like protein kinase 25</fullName>
    </recommendedName>
</protein>
<evidence type="ECO:0000256" key="20">
    <source>
        <dbReference type="SAM" id="SignalP"/>
    </source>
</evidence>
<keyword evidence="2" id="KW-0723">Serine/threonine-protein kinase</keyword>
<dbReference type="PANTHER" id="PTHR27002">
    <property type="entry name" value="RECEPTOR-LIKE SERINE/THREONINE-PROTEIN KINASE SD1-8"/>
    <property type="match status" value="1"/>
</dbReference>
<feature type="compositionally biased region" description="Polar residues" evidence="18">
    <location>
        <begin position="871"/>
        <end position="880"/>
    </location>
</feature>
<evidence type="ECO:0000313" key="24">
    <source>
        <dbReference type="Proteomes" id="UP001603857"/>
    </source>
</evidence>
<feature type="domain" description="Gnk2-homologous" evidence="22">
    <location>
        <begin position="361"/>
        <end position="467"/>
    </location>
</feature>
<dbReference type="FunFam" id="3.30.430.20:FF:000012">
    <property type="entry name" value="Cysteine-rich receptor-like protein kinase 25"/>
    <property type="match status" value="2"/>
</dbReference>
<dbReference type="Proteomes" id="UP001603857">
    <property type="component" value="Unassembled WGS sequence"/>
</dbReference>
<evidence type="ECO:0000256" key="10">
    <source>
        <dbReference type="ARBA" id="ARBA00022840"/>
    </source>
</evidence>
<dbReference type="GO" id="GO:0016020">
    <property type="term" value="C:membrane"/>
    <property type="evidence" value="ECO:0007669"/>
    <property type="project" value="UniProtKB-SubCell"/>
</dbReference>
<evidence type="ECO:0000256" key="11">
    <source>
        <dbReference type="ARBA" id="ARBA00022989"/>
    </source>
</evidence>
<dbReference type="CDD" id="cd23509">
    <property type="entry name" value="Gnk2-like"/>
    <property type="match status" value="4"/>
</dbReference>
<dbReference type="InterPro" id="IPR001245">
    <property type="entry name" value="Ser-Thr/Tyr_kinase_cat_dom"/>
</dbReference>
<evidence type="ECO:0000256" key="17">
    <source>
        <dbReference type="PROSITE-ProRule" id="PRU10141"/>
    </source>
</evidence>
<evidence type="ECO:0000256" key="2">
    <source>
        <dbReference type="ARBA" id="ARBA00022527"/>
    </source>
</evidence>
<name>A0ABD1MFE8_9FABA</name>
<dbReference type="InterPro" id="IPR038408">
    <property type="entry name" value="GNK2_sf"/>
</dbReference>
<dbReference type="FunFam" id="3.30.200.20:FF:000727">
    <property type="entry name" value="Cysteine-rich RLK (RECEPTOR-like protein kinase) 23"/>
    <property type="match status" value="1"/>
</dbReference>
<evidence type="ECO:0000256" key="18">
    <source>
        <dbReference type="SAM" id="MobiDB-lite"/>
    </source>
</evidence>
<dbReference type="GO" id="GO:0004674">
    <property type="term" value="F:protein serine/threonine kinase activity"/>
    <property type="evidence" value="ECO:0007669"/>
    <property type="project" value="UniProtKB-KW"/>
</dbReference>
<dbReference type="Gene3D" id="1.10.510.10">
    <property type="entry name" value="Transferase(Phosphotransferase) domain 1"/>
    <property type="match status" value="1"/>
</dbReference>
<dbReference type="FunFam" id="1.10.510.10:FF:000129">
    <property type="entry name" value="cysteine-rich receptor-like protein kinase 10"/>
    <property type="match status" value="1"/>
</dbReference>
<feature type="domain" description="Gnk2-homologous" evidence="22">
    <location>
        <begin position="255"/>
        <end position="354"/>
    </location>
</feature>
<dbReference type="InterPro" id="IPR008271">
    <property type="entry name" value="Ser/Thr_kinase_AS"/>
</dbReference>
<dbReference type="PROSITE" id="PS50011">
    <property type="entry name" value="PROTEIN_KINASE_DOM"/>
    <property type="match status" value="1"/>
</dbReference>
<dbReference type="InterPro" id="IPR011009">
    <property type="entry name" value="Kinase-like_dom_sf"/>
</dbReference>
<dbReference type="SMART" id="SM00220">
    <property type="entry name" value="S_TKc"/>
    <property type="match status" value="1"/>
</dbReference>
<evidence type="ECO:0000256" key="6">
    <source>
        <dbReference type="ARBA" id="ARBA00022729"/>
    </source>
</evidence>
<dbReference type="FunFam" id="3.30.430.20:FF:000013">
    <property type="entry name" value="Cysteine-rich RLK (RECEPTOR-like protein kinase) 23"/>
    <property type="match status" value="1"/>
</dbReference>
<evidence type="ECO:0000313" key="23">
    <source>
        <dbReference type="EMBL" id="KAL2334524.1"/>
    </source>
</evidence>
<evidence type="ECO:0000256" key="13">
    <source>
        <dbReference type="ARBA" id="ARBA00023170"/>
    </source>
</evidence>
<evidence type="ECO:0000259" key="21">
    <source>
        <dbReference type="PROSITE" id="PS50011"/>
    </source>
</evidence>
<evidence type="ECO:0000256" key="1">
    <source>
        <dbReference type="ARBA" id="ARBA00004167"/>
    </source>
</evidence>
<keyword evidence="24" id="KW-1185">Reference proteome</keyword>
<comment type="catalytic activity">
    <reaction evidence="15">
        <text>L-seryl-[protein] + ATP = O-phospho-L-seryl-[protein] + ADP + H(+)</text>
        <dbReference type="Rhea" id="RHEA:17989"/>
        <dbReference type="Rhea" id="RHEA-COMP:9863"/>
        <dbReference type="Rhea" id="RHEA-COMP:11604"/>
        <dbReference type="ChEBI" id="CHEBI:15378"/>
        <dbReference type="ChEBI" id="CHEBI:29999"/>
        <dbReference type="ChEBI" id="CHEBI:30616"/>
        <dbReference type="ChEBI" id="CHEBI:83421"/>
        <dbReference type="ChEBI" id="CHEBI:456216"/>
    </reaction>
</comment>
<dbReference type="Gene3D" id="3.30.430.20">
    <property type="entry name" value="Gnk2 domain, C-X8-C-X2-C motif"/>
    <property type="match status" value="4"/>
</dbReference>
<evidence type="ECO:0000256" key="19">
    <source>
        <dbReference type="SAM" id="Phobius"/>
    </source>
</evidence>
<dbReference type="Pfam" id="PF07714">
    <property type="entry name" value="PK_Tyr_Ser-Thr"/>
    <property type="match status" value="1"/>
</dbReference>
<feature type="binding site" evidence="17">
    <location>
        <position position="587"/>
    </location>
    <ligand>
        <name>ATP</name>
        <dbReference type="ChEBI" id="CHEBI:30616"/>
    </ligand>
</feature>
<organism evidence="23 24">
    <name type="scientific">Flemingia macrophylla</name>
    <dbReference type="NCBI Taxonomy" id="520843"/>
    <lineage>
        <taxon>Eukaryota</taxon>
        <taxon>Viridiplantae</taxon>
        <taxon>Streptophyta</taxon>
        <taxon>Embryophyta</taxon>
        <taxon>Tracheophyta</taxon>
        <taxon>Spermatophyta</taxon>
        <taxon>Magnoliopsida</taxon>
        <taxon>eudicotyledons</taxon>
        <taxon>Gunneridae</taxon>
        <taxon>Pentapetalae</taxon>
        <taxon>rosids</taxon>
        <taxon>fabids</taxon>
        <taxon>Fabales</taxon>
        <taxon>Fabaceae</taxon>
        <taxon>Papilionoideae</taxon>
        <taxon>50 kb inversion clade</taxon>
        <taxon>NPAAA clade</taxon>
        <taxon>indigoferoid/millettioid clade</taxon>
        <taxon>Phaseoleae</taxon>
        <taxon>Flemingia</taxon>
    </lineage>
</organism>
<dbReference type="Pfam" id="PF01657">
    <property type="entry name" value="Stress-antifung"/>
    <property type="match status" value="4"/>
</dbReference>
<keyword evidence="6 20" id="KW-0732">Signal</keyword>
<keyword evidence="14" id="KW-0325">Glycoprotein</keyword>
<evidence type="ECO:0000256" key="5">
    <source>
        <dbReference type="ARBA" id="ARBA00022692"/>
    </source>
</evidence>
<evidence type="ECO:0000256" key="8">
    <source>
        <dbReference type="ARBA" id="ARBA00022741"/>
    </source>
</evidence>
<comment type="caution">
    <text evidence="23">The sequence shown here is derived from an EMBL/GenBank/DDBJ whole genome shotgun (WGS) entry which is preliminary data.</text>
</comment>
<proteinExistence type="predicted"/>
<evidence type="ECO:0000259" key="22">
    <source>
        <dbReference type="PROSITE" id="PS51473"/>
    </source>
</evidence>
<accession>A0ABD1MFE8</accession>
<dbReference type="PROSITE" id="PS00107">
    <property type="entry name" value="PROTEIN_KINASE_ATP"/>
    <property type="match status" value="1"/>
</dbReference>
<dbReference type="InterPro" id="IPR002902">
    <property type="entry name" value="GNK2"/>
</dbReference>
<dbReference type="AlphaFoldDB" id="A0ABD1MFE8"/>
<dbReference type="SUPFAM" id="SSF56112">
    <property type="entry name" value="Protein kinase-like (PK-like)"/>
    <property type="match status" value="1"/>
</dbReference>
<evidence type="ECO:0000256" key="14">
    <source>
        <dbReference type="ARBA" id="ARBA00023180"/>
    </source>
</evidence>
<dbReference type="PROSITE" id="PS00108">
    <property type="entry name" value="PROTEIN_KINASE_ST"/>
    <property type="match status" value="1"/>
</dbReference>
<comment type="subcellular location">
    <subcellularLocation>
        <location evidence="1">Membrane</location>
        <topology evidence="1">Single-pass membrane protein</topology>
    </subcellularLocation>
</comment>
<keyword evidence="3" id="KW-0597">Phosphoprotein</keyword>
<dbReference type="Gene3D" id="3.30.200.20">
    <property type="entry name" value="Phosphorylase Kinase, domain 1"/>
    <property type="match status" value="1"/>
</dbReference>
<feature type="transmembrane region" description="Helical" evidence="19">
    <location>
        <begin position="497"/>
        <end position="519"/>
    </location>
</feature>
<evidence type="ECO:0000256" key="3">
    <source>
        <dbReference type="ARBA" id="ARBA00022553"/>
    </source>
</evidence>
<feature type="domain" description="Protein kinase" evidence="21">
    <location>
        <begin position="559"/>
        <end position="837"/>
    </location>
</feature>
<feature type="chain" id="PRO_5044847555" description="Cysteine-rich receptor-like protein kinase 25" evidence="20">
    <location>
        <begin position="23"/>
        <end position="887"/>
    </location>
</feature>
<evidence type="ECO:0000256" key="12">
    <source>
        <dbReference type="ARBA" id="ARBA00023136"/>
    </source>
</evidence>
<evidence type="ECO:0000256" key="4">
    <source>
        <dbReference type="ARBA" id="ARBA00022679"/>
    </source>
</evidence>
<feature type="domain" description="Gnk2-homologous" evidence="22">
    <location>
        <begin position="24"/>
        <end position="130"/>
    </location>
</feature>
<keyword evidence="7" id="KW-0677">Repeat</keyword>
<evidence type="ECO:0000256" key="7">
    <source>
        <dbReference type="ARBA" id="ARBA00022737"/>
    </source>
</evidence>
<keyword evidence="11 19" id="KW-1133">Transmembrane helix</keyword>
<dbReference type="GO" id="GO:0006950">
    <property type="term" value="P:response to stress"/>
    <property type="evidence" value="ECO:0007669"/>
    <property type="project" value="UniProtKB-ARBA"/>
</dbReference>
<reference evidence="23 24" key="1">
    <citation type="submission" date="2024-08" db="EMBL/GenBank/DDBJ databases">
        <title>Insights into the chromosomal genome structure of Flemingia macrophylla.</title>
        <authorList>
            <person name="Ding Y."/>
            <person name="Zhao Y."/>
            <person name="Bi W."/>
            <person name="Wu M."/>
            <person name="Zhao G."/>
            <person name="Gong Y."/>
            <person name="Li W."/>
            <person name="Zhang P."/>
        </authorList>
    </citation>
    <scope>NUCLEOTIDE SEQUENCE [LARGE SCALE GENOMIC DNA]</scope>
    <source>
        <strain evidence="23">DYQJB</strain>
        <tissue evidence="23">Leaf</tissue>
    </source>
</reference>
<keyword evidence="10 17" id="KW-0067">ATP-binding</keyword>
<feature type="domain" description="Gnk2-homologous" evidence="22">
    <location>
        <begin position="136"/>
        <end position="243"/>
    </location>
</feature>
<feature type="compositionally biased region" description="Low complexity" evidence="18">
    <location>
        <begin position="860"/>
        <end position="870"/>
    </location>
</feature>
<keyword evidence="8 17" id="KW-0547">Nucleotide-binding</keyword>
<dbReference type="GO" id="GO:0005524">
    <property type="term" value="F:ATP binding"/>
    <property type="evidence" value="ECO:0007669"/>
    <property type="project" value="UniProtKB-UniRule"/>
</dbReference>
<gene>
    <name evidence="23" type="ORF">Fmac_015737</name>
</gene>
<sequence>MASCKIVFLFICSVLMFATIQADDIYRYRNCSSNTTTAGSTFESNVKRLLSTLASNSLSSKTGFYNTTVRGKIPSDSVFGMFMCRGDVPPGLCQQCVDFATERLSTKCSLSKEAVMWIDECTVRFSNRLFFSMVDTRPRLHVYNYGNVSDQESFTRLVIDNLNKTAYEAAGSNSEKKYATWQTDISESRTLYFLAQCTPDLSSHDCRRCFGEAIGELPLCCHGKKAGMVLYPSCNVGYNMYPYYRSPMLTSALADSTYLYHNCTTNAPADSTYKMQLKTLLFYLSSSATNGNKFSKGVKNTVYGLFMCRSDLHSRLCEQCVLNATQRISSECSSFQEAIIWYSDCMLRYSYRDFFFQVEETPNFQMFTTISNFVPGKETFTFILSNTLLDLEDVASYSEERYATKSSKFNDSQTLYTLAQCTQDLSREDCGSCLEDIHENIPWSHLGSIGGRVLYPSCNLRFEFFQFYGDVYEAQSPRPLNLSPLGQKEKRKSQLRATILIIVLPIVSVVLFSIGYYLIRRKVRKSAMKALIENFGHESATLEPLQFNLDAIEVATNNFSNDNKIGKGGFGEVYKGILSDGRQIAVKRLSKGSNQGANEFKNEVLLIAKLQHRNLVAFIGFCLEEQEKILIYEYVPNKSLDYFLFDPQRSKLLSWHERYDIIGGIAKGILYLHEHSRLKVIHRDLKPSNVLLDENMIPKISDFGLARIVDINQDQGSTKRIVGTFGYMSPEYAMCGEFSEKSDVFSFGVMVLEIISGKKNLSYCEPHSAVDGLLSYVWRQWKGETPLSILDPSIKEHCSELDVVRCIQIGLLCIQQNPDDRPTMVQVASYLSSHLIALPSPQKPALFIHSRMYPKSFGQESSSSHSNNESTPLFSNNDISITEILPR</sequence>
<dbReference type="PANTHER" id="PTHR27002:SF402">
    <property type="entry name" value="CYSTEINE-RICH RECEPTOR-KINASE-LIKE PROTEIN"/>
    <property type="match status" value="1"/>
</dbReference>
<keyword evidence="13" id="KW-0675">Receptor</keyword>
<dbReference type="PROSITE" id="PS51473">
    <property type="entry name" value="GNK2"/>
    <property type="match status" value="4"/>
</dbReference>
<evidence type="ECO:0000256" key="16">
    <source>
        <dbReference type="ARBA" id="ARBA00047951"/>
    </source>
</evidence>
<feature type="region of interest" description="Disordered" evidence="18">
    <location>
        <begin position="858"/>
        <end position="887"/>
    </location>
</feature>
<dbReference type="CDD" id="cd14066">
    <property type="entry name" value="STKc_IRAK"/>
    <property type="match status" value="1"/>
</dbReference>
<feature type="signal peptide" evidence="20">
    <location>
        <begin position="1"/>
        <end position="22"/>
    </location>
</feature>
<keyword evidence="5 19" id="KW-0812">Transmembrane</keyword>